<evidence type="ECO:0000256" key="6">
    <source>
        <dbReference type="ARBA" id="ARBA00023136"/>
    </source>
</evidence>
<feature type="transmembrane region" description="Helical" evidence="8">
    <location>
        <begin position="318"/>
        <end position="338"/>
    </location>
</feature>
<dbReference type="Gene3D" id="1.20.1720.10">
    <property type="entry name" value="Multidrug resistance protein D"/>
    <property type="match status" value="1"/>
</dbReference>
<name>A0A316YUW5_9BASI</name>
<gene>
    <name evidence="10" type="ORF">FA10DRAFT_263889</name>
</gene>
<evidence type="ECO:0000256" key="3">
    <source>
        <dbReference type="ARBA" id="ARBA00022448"/>
    </source>
</evidence>
<dbReference type="OrthoDB" id="10021397at2759"/>
<organism evidence="10 11">
    <name type="scientific">Acaromyces ingoldii</name>
    <dbReference type="NCBI Taxonomy" id="215250"/>
    <lineage>
        <taxon>Eukaryota</taxon>
        <taxon>Fungi</taxon>
        <taxon>Dikarya</taxon>
        <taxon>Basidiomycota</taxon>
        <taxon>Ustilaginomycotina</taxon>
        <taxon>Exobasidiomycetes</taxon>
        <taxon>Exobasidiales</taxon>
        <taxon>Cryptobasidiaceae</taxon>
        <taxon>Acaromyces</taxon>
    </lineage>
</organism>
<dbReference type="STRING" id="215250.A0A316YUW5"/>
<proteinExistence type="inferred from homology"/>
<evidence type="ECO:0000256" key="7">
    <source>
        <dbReference type="SAM" id="MobiDB-lite"/>
    </source>
</evidence>
<accession>A0A316YUW5</accession>
<protein>
    <submittedName>
        <fullName evidence="10">MFS drug transporter</fullName>
    </submittedName>
</protein>
<evidence type="ECO:0000256" key="4">
    <source>
        <dbReference type="ARBA" id="ARBA00022692"/>
    </source>
</evidence>
<dbReference type="PRINTS" id="PR01036">
    <property type="entry name" value="TCRTETB"/>
</dbReference>
<dbReference type="PANTHER" id="PTHR23501">
    <property type="entry name" value="MAJOR FACILITATOR SUPERFAMILY"/>
    <property type="match status" value="1"/>
</dbReference>
<feature type="transmembrane region" description="Helical" evidence="8">
    <location>
        <begin position="247"/>
        <end position="269"/>
    </location>
</feature>
<feature type="transmembrane region" description="Helical" evidence="8">
    <location>
        <begin position="517"/>
        <end position="536"/>
    </location>
</feature>
<comment type="subcellular location">
    <subcellularLocation>
        <location evidence="1">Endomembrane system</location>
        <topology evidence="1">Multi-pass membrane protein</topology>
    </subcellularLocation>
</comment>
<dbReference type="Gene3D" id="1.20.1250.20">
    <property type="entry name" value="MFS general substrate transporter like domains"/>
    <property type="match status" value="1"/>
</dbReference>
<dbReference type="RefSeq" id="XP_025380405.1">
    <property type="nucleotide sequence ID" value="XM_025520418.1"/>
</dbReference>
<evidence type="ECO:0000259" key="9">
    <source>
        <dbReference type="PROSITE" id="PS50850"/>
    </source>
</evidence>
<keyword evidence="5 8" id="KW-1133">Transmembrane helix</keyword>
<evidence type="ECO:0000256" key="5">
    <source>
        <dbReference type="ARBA" id="ARBA00022989"/>
    </source>
</evidence>
<dbReference type="GO" id="GO:0022857">
    <property type="term" value="F:transmembrane transporter activity"/>
    <property type="evidence" value="ECO:0007669"/>
    <property type="project" value="InterPro"/>
</dbReference>
<feature type="transmembrane region" description="Helical" evidence="8">
    <location>
        <begin position="121"/>
        <end position="140"/>
    </location>
</feature>
<dbReference type="FunFam" id="1.20.1720.10:FF:000013">
    <property type="entry name" value="Related to multidrug resistance proteins"/>
    <property type="match status" value="1"/>
</dbReference>
<feature type="region of interest" description="Disordered" evidence="7">
    <location>
        <begin position="1"/>
        <end position="43"/>
    </location>
</feature>
<dbReference type="Pfam" id="PF07690">
    <property type="entry name" value="MFS_1"/>
    <property type="match status" value="1"/>
</dbReference>
<dbReference type="InterPro" id="IPR036259">
    <property type="entry name" value="MFS_trans_sf"/>
</dbReference>
<feature type="domain" description="Major facilitator superfamily (MFS) profile" evidence="9">
    <location>
        <begin position="57"/>
        <end position="540"/>
    </location>
</feature>
<feature type="transmembrane region" description="Helical" evidence="8">
    <location>
        <begin position="385"/>
        <end position="403"/>
    </location>
</feature>
<dbReference type="InParanoid" id="A0A316YUW5"/>
<feature type="transmembrane region" description="Helical" evidence="8">
    <location>
        <begin position="216"/>
        <end position="235"/>
    </location>
</feature>
<evidence type="ECO:0000256" key="1">
    <source>
        <dbReference type="ARBA" id="ARBA00004127"/>
    </source>
</evidence>
<dbReference type="CDD" id="cd17502">
    <property type="entry name" value="MFS_Azr1_MDR_like"/>
    <property type="match status" value="1"/>
</dbReference>
<comment type="similarity">
    <text evidence="2">Belongs to the major facilitator superfamily.</text>
</comment>
<feature type="transmembrane region" description="Helical" evidence="8">
    <location>
        <begin position="180"/>
        <end position="204"/>
    </location>
</feature>
<dbReference type="GeneID" id="37042334"/>
<dbReference type="SUPFAM" id="SSF103473">
    <property type="entry name" value="MFS general substrate transporter"/>
    <property type="match status" value="1"/>
</dbReference>
<sequence length="560" mass="60358">MLPSSSSSSSSEKNERQKESEMSKEQGQVESQEGKQRGDHGFNEQTHYVPVRTIVTVFLSCSTVDFVALMDQTTLAVALVTISADLQAGANASWISSAYFLTSTSFQLLYGRLSDILGRKVCLLSGLFVFFVGSLASSLAPNAISLIVFRAICGIGGGGLMSIAQIIVGDVVPLRERGKYQGILGAVVAIANGIGPLVGGALASSGHGSWRNIFRLNLPLSFLCAISVILFMPLRPVEGSWKAKVKAIDYIGAILTLGATTAIILGLTWAGADYSWASSHVLAPLLVGIATLAAFIAWEWKGAKVPLVPLHIFKNKMVWGACITMTINGWLFLSQTYYIPQLYQLAYGYGNIKAGALLLPLTVAQTFMSTLSGLVIKWTGRFRECILFGWAMWAIGLGLFSTLNESSNVGKQVGYAILTGVGVGFTLQPALVAIQSAVDRKTMAVVTSTRNFVRNLGGSVGLALSGTIILNTVRSTLKGTLDDSLIRAKIEDPTSQSLSTEQNEAFRRAYQHGFRNVFLVLASLAAFAFAVAFVLMPQRTVDREDDEQQKKEALERLEKR</sequence>
<feature type="compositionally biased region" description="Low complexity" evidence="7">
    <location>
        <begin position="1"/>
        <end position="11"/>
    </location>
</feature>
<dbReference type="PANTHER" id="PTHR23501:SF189">
    <property type="entry name" value="DRUG TRANSPORTER, PUTATIVE (AFU_ORTHOLOGUE AFUA_4G03920)-RELATED"/>
    <property type="match status" value="1"/>
</dbReference>
<feature type="compositionally biased region" description="Basic and acidic residues" evidence="7">
    <location>
        <begin position="12"/>
        <end position="24"/>
    </location>
</feature>
<evidence type="ECO:0000256" key="8">
    <source>
        <dbReference type="SAM" id="Phobius"/>
    </source>
</evidence>
<feature type="transmembrane region" description="Helical" evidence="8">
    <location>
        <begin position="281"/>
        <end position="298"/>
    </location>
</feature>
<dbReference type="EMBL" id="KZ819634">
    <property type="protein sequence ID" value="PWN93207.1"/>
    <property type="molecule type" value="Genomic_DNA"/>
</dbReference>
<dbReference type="PROSITE" id="PS50850">
    <property type="entry name" value="MFS"/>
    <property type="match status" value="1"/>
</dbReference>
<dbReference type="InterPro" id="IPR011701">
    <property type="entry name" value="MFS"/>
</dbReference>
<keyword evidence="4 8" id="KW-0812">Transmembrane</keyword>
<keyword evidence="3" id="KW-0813">Transport</keyword>
<dbReference type="InterPro" id="IPR020846">
    <property type="entry name" value="MFS_dom"/>
</dbReference>
<reference evidence="10 11" key="1">
    <citation type="journal article" date="2018" name="Mol. Biol. Evol.">
        <title>Broad Genomic Sampling Reveals a Smut Pathogenic Ancestry of the Fungal Clade Ustilaginomycotina.</title>
        <authorList>
            <person name="Kijpornyongpan T."/>
            <person name="Mondo S.J."/>
            <person name="Barry K."/>
            <person name="Sandor L."/>
            <person name="Lee J."/>
            <person name="Lipzen A."/>
            <person name="Pangilinan J."/>
            <person name="LaButti K."/>
            <person name="Hainaut M."/>
            <person name="Henrissat B."/>
            <person name="Grigoriev I.V."/>
            <person name="Spatafora J.W."/>
            <person name="Aime M.C."/>
        </authorList>
    </citation>
    <scope>NUCLEOTIDE SEQUENCE [LARGE SCALE GENOMIC DNA]</scope>
    <source>
        <strain evidence="10 11">MCA 4198</strain>
    </source>
</reference>
<evidence type="ECO:0000256" key="2">
    <source>
        <dbReference type="ARBA" id="ARBA00008335"/>
    </source>
</evidence>
<dbReference type="AlphaFoldDB" id="A0A316YUW5"/>
<keyword evidence="6 8" id="KW-0472">Membrane</keyword>
<evidence type="ECO:0000313" key="11">
    <source>
        <dbReference type="Proteomes" id="UP000245768"/>
    </source>
</evidence>
<dbReference type="GO" id="GO:0005886">
    <property type="term" value="C:plasma membrane"/>
    <property type="evidence" value="ECO:0007669"/>
    <property type="project" value="TreeGrafter"/>
</dbReference>
<keyword evidence="11" id="KW-1185">Reference proteome</keyword>
<dbReference type="Proteomes" id="UP000245768">
    <property type="component" value="Unassembled WGS sequence"/>
</dbReference>
<feature type="compositionally biased region" description="Basic and acidic residues" evidence="7">
    <location>
        <begin position="32"/>
        <end position="42"/>
    </location>
</feature>
<evidence type="ECO:0000313" key="10">
    <source>
        <dbReference type="EMBL" id="PWN93207.1"/>
    </source>
</evidence>
<dbReference type="GO" id="GO:0012505">
    <property type="term" value="C:endomembrane system"/>
    <property type="evidence" value="ECO:0007669"/>
    <property type="project" value="UniProtKB-SubCell"/>
</dbReference>
<feature type="transmembrane region" description="Helical" evidence="8">
    <location>
        <begin position="358"/>
        <end position="378"/>
    </location>
</feature>
<feature type="transmembrane region" description="Helical" evidence="8">
    <location>
        <begin position="146"/>
        <end position="168"/>
    </location>
</feature>
<feature type="transmembrane region" description="Helical" evidence="8">
    <location>
        <begin position="415"/>
        <end position="434"/>
    </location>
</feature>